<comment type="caution">
    <text evidence="2">The sequence shown here is derived from an EMBL/GenBank/DDBJ whole genome shotgun (WGS) entry which is preliminary data.</text>
</comment>
<proteinExistence type="predicted"/>
<name>A0A699RNX1_TANCI</name>
<feature type="region of interest" description="Disordered" evidence="1">
    <location>
        <begin position="62"/>
        <end position="129"/>
    </location>
</feature>
<evidence type="ECO:0000313" key="2">
    <source>
        <dbReference type="EMBL" id="GFC87483.1"/>
    </source>
</evidence>
<feature type="compositionally biased region" description="Acidic residues" evidence="1">
    <location>
        <begin position="1"/>
        <end position="10"/>
    </location>
</feature>
<reference evidence="2" key="1">
    <citation type="journal article" date="2019" name="Sci. Rep.">
        <title>Draft genome of Tanacetum cinerariifolium, the natural source of mosquito coil.</title>
        <authorList>
            <person name="Yamashiro T."/>
            <person name="Shiraishi A."/>
            <person name="Satake H."/>
            <person name="Nakayama K."/>
        </authorList>
    </citation>
    <scope>NUCLEOTIDE SEQUENCE</scope>
</reference>
<feature type="compositionally biased region" description="Basic and acidic residues" evidence="1">
    <location>
        <begin position="62"/>
        <end position="77"/>
    </location>
</feature>
<dbReference type="AlphaFoldDB" id="A0A699RNX1"/>
<dbReference type="GO" id="GO:0003964">
    <property type="term" value="F:RNA-directed DNA polymerase activity"/>
    <property type="evidence" value="ECO:0007669"/>
    <property type="project" value="UniProtKB-KW"/>
</dbReference>
<protein>
    <submittedName>
        <fullName evidence="2">RNA-directed DNA polymerase, eukaryota, reverse transcriptase zinc-binding domain protein</fullName>
    </submittedName>
</protein>
<feature type="compositionally biased region" description="Basic and acidic residues" evidence="1">
    <location>
        <begin position="11"/>
        <end position="20"/>
    </location>
</feature>
<accession>A0A699RNX1</accession>
<dbReference type="EMBL" id="BKCJ011110489">
    <property type="protein sequence ID" value="GFC87483.1"/>
    <property type="molecule type" value="Genomic_DNA"/>
</dbReference>
<keyword evidence="2" id="KW-0808">Transferase</keyword>
<organism evidence="2">
    <name type="scientific">Tanacetum cinerariifolium</name>
    <name type="common">Dalmatian daisy</name>
    <name type="synonym">Chrysanthemum cinerariifolium</name>
    <dbReference type="NCBI Taxonomy" id="118510"/>
    <lineage>
        <taxon>Eukaryota</taxon>
        <taxon>Viridiplantae</taxon>
        <taxon>Streptophyta</taxon>
        <taxon>Embryophyta</taxon>
        <taxon>Tracheophyta</taxon>
        <taxon>Spermatophyta</taxon>
        <taxon>Magnoliopsida</taxon>
        <taxon>eudicotyledons</taxon>
        <taxon>Gunneridae</taxon>
        <taxon>Pentapetalae</taxon>
        <taxon>asterids</taxon>
        <taxon>campanulids</taxon>
        <taxon>Asterales</taxon>
        <taxon>Asteraceae</taxon>
        <taxon>Asteroideae</taxon>
        <taxon>Anthemideae</taxon>
        <taxon>Anthemidinae</taxon>
        <taxon>Tanacetum</taxon>
    </lineage>
</organism>
<feature type="non-terminal residue" evidence="2">
    <location>
        <position position="129"/>
    </location>
</feature>
<feature type="region of interest" description="Disordered" evidence="1">
    <location>
        <begin position="1"/>
        <end position="30"/>
    </location>
</feature>
<evidence type="ECO:0000256" key="1">
    <source>
        <dbReference type="SAM" id="MobiDB-lite"/>
    </source>
</evidence>
<gene>
    <name evidence="2" type="ORF">Tci_859453</name>
</gene>
<sequence>DDSNDEDQSDDGFKDGDPKVQDVGSCGDDSDVVEVLETLFEESTGQKEKQSEDPFGIYSLLNKKDKPKNEKYSDHSLKYPPGFTPNDDTNEFCMNKENVRSVNDDNPQNCNVNEIQTGQEGNSANKGSK</sequence>
<feature type="compositionally biased region" description="Polar residues" evidence="1">
    <location>
        <begin position="104"/>
        <end position="129"/>
    </location>
</feature>
<feature type="non-terminal residue" evidence="2">
    <location>
        <position position="1"/>
    </location>
</feature>
<keyword evidence="2" id="KW-0695">RNA-directed DNA polymerase</keyword>
<keyword evidence="2" id="KW-0548">Nucleotidyltransferase</keyword>